<dbReference type="GO" id="GO:0051301">
    <property type="term" value="P:cell division"/>
    <property type="evidence" value="ECO:0007669"/>
    <property type="project" value="UniProtKB-KW"/>
</dbReference>
<keyword evidence="2" id="KW-0159">Chromosome partition</keyword>
<evidence type="ECO:0000313" key="4">
    <source>
        <dbReference type="Proteomes" id="UP000525298"/>
    </source>
</evidence>
<comment type="subcellular location">
    <subcellularLocation>
        <location evidence="2">Cytoplasm</location>
    </subcellularLocation>
    <text evidence="2">Associated with two foci at the outer edges of the nucleoid region in young cells, and at four foci within both cell halves in older cells.</text>
</comment>
<dbReference type="Proteomes" id="UP000525298">
    <property type="component" value="Unassembled WGS sequence"/>
</dbReference>
<dbReference type="AlphaFoldDB" id="A0A7W0CBX3"/>
<keyword evidence="2" id="KW-0963">Cytoplasm</keyword>
<dbReference type="GO" id="GO:0005737">
    <property type="term" value="C:cytoplasm"/>
    <property type="evidence" value="ECO:0007669"/>
    <property type="project" value="UniProtKB-SubCell"/>
</dbReference>
<proteinExistence type="inferred from homology"/>
<name>A0A7W0CBX3_9BACT</name>
<keyword evidence="2" id="KW-0132">Cell division</keyword>
<accession>A0A7W0CBX3</accession>
<keyword evidence="2" id="KW-0131">Cell cycle</keyword>
<evidence type="ECO:0000256" key="1">
    <source>
        <dbReference type="ARBA" id="ARBA00044777"/>
    </source>
</evidence>
<gene>
    <name evidence="2" type="primary">scpA</name>
    <name evidence="3" type="ORF">HNR65_003177</name>
</gene>
<comment type="caution">
    <text evidence="3">The sequence shown here is derived from an EMBL/GenBank/DDBJ whole genome shotgun (WGS) entry which is preliminary data.</text>
</comment>
<organism evidence="3 4">
    <name type="scientific">Desulfosalsimonas propionicica</name>
    <dbReference type="NCBI Taxonomy" id="332175"/>
    <lineage>
        <taxon>Bacteria</taxon>
        <taxon>Pseudomonadati</taxon>
        <taxon>Thermodesulfobacteriota</taxon>
        <taxon>Desulfobacteria</taxon>
        <taxon>Desulfobacterales</taxon>
        <taxon>Desulfosalsimonadaceae</taxon>
        <taxon>Desulfosalsimonas</taxon>
    </lineage>
</organism>
<sequence>MTNTGYQVRLENVFEGPMDLLVHLIKKNQVDIYDIPIALITDQFLSYIRWMQGMEIDVAADFLVMAATLAQIKSRMLLPAQESDQEESEDPRDAIAGPLAEYMRIKSAAEKLTARNILGEHVFARPAEPLVHGGNAEHMPVEASLYDLLGAYQALSEQMAGDPDFSITPEKISVKEKMTDILDLLQTHKSVTFSDLAAKCADKGEIIATFLAVLEVVRLNIVGISQEETAGGLKLFSR</sequence>
<dbReference type="PANTHER" id="PTHR33969:SF2">
    <property type="entry name" value="SEGREGATION AND CONDENSATION PROTEIN A"/>
    <property type="match status" value="1"/>
</dbReference>
<reference evidence="3 4" key="1">
    <citation type="submission" date="2020-07" db="EMBL/GenBank/DDBJ databases">
        <title>Genomic Encyclopedia of Type Strains, Phase IV (KMG-IV): sequencing the most valuable type-strain genomes for metagenomic binning, comparative biology and taxonomic classification.</title>
        <authorList>
            <person name="Goeker M."/>
        </authorList>
    </citation>
    <scope>NUCLEOTIDE SEQUENCE [LARGE SCALE GENOMIC DNA]</scope>
    <source>
        <strain evidence="3 4">DSM 17721</strain>
    </source>
</reference>
<dbReference type="Gene3D" id="6.10.250.2410">
    <property type="match status" value="1"/>
</dbReference>
<dbReference type="PANTHER" id="PTHR33969">
    <property type="entry name" value="SEGREGATION AND CONDENSATION PROTEIN A"/>
    <property type="match status" value="1"/>
</dbReference>
<dbReference type="Pfam" id="PF02616">
    <property type="entry name" value="SMC_ScpA"/>
    <property type="match status" value="1"/>
</dbReference>
<dbReference type="RefSeq" id="WP_181552445.1">
    <property type="nucleotide sequence ID" value="NZ_JACDUS010000013.1"/>
</dbReference>
<protein>
    <recommendedName>
        <fullName evidence="1 2">Segregation and condensation protein A</fullName>
    </recommendedName>
</protein>
<evidence type="ECO:0000256" key="2">
    <source>
        <dbReference type="HAMAP-Rule" id="MF_01805"/>
    </source>
</evidence>
<dbReference type="GO" id="GO:0006260">
    <property type="term" value="P:DNA replication"/>
    <property type="evidence" value="ECO:0007669"/>
    <property type="project" value="UniProtKB-UniRule"/>
</dbReference>
<comment type="subunit">
    <text evidence="2">Component of a cohesin-like complex composed of ScpA, ScpB and the Smc homodimer, in which ScpA and ScpB bind to the head domain of Smc. The presence of the three proteins is required for the association of the complex with DNA.</text>
</comment>
<comment type="function">
    <text evidence="2">Participates in chromosomal partition during cell division. May act via the formation of a condensin-like complex containing Smc and ScpB that pull DNA away from mid-cell into both cell halves.</text>
</comment>
<dbReference type="HAMAP" id="MF_01805">
    <property type="entry name" value="ScpA"/>
    <property type="match status" value="1"/>
</dbReference>
<evidence type="ECO:0000313" key="3">
    <source>
        <dbReference type="EMBL" id="MBA2882822.1"/>
    </source>
</evidence>
<dbReference type="EMBL" id="JACDUS010000013">
    <property type="protein sequence ID" value="MBA2882822.1"/>
    <property type="molecule type" value="Genomic_DNA"/>
</dbReference>
<comment type="similarity">
    <text evidence="2">Belongs to the ScpA family.</text>
</comment>
<keyword evidence="4" id="KW-1185">Reference proteome</keyword>
<dbReference type="GO" id="GO:0007059">
    <property type="term" value="P:chromosome segregation"/>
    <property type="evidence" value="ECO:0007669"/>
    <property type="project" value="UniProtKB-UniRule"/>
</dbReference>
<dbReference type="InterPro" id="IPR003768">
    <property type="entry name" value="ScpA"/>
</dbReference>